<sequence length="95" mass="10588">MLIYDRRRCRPLTGTDLRRALTLAQRAKLLWLESTGWRLLFVRGQPASVFLAHSEKGYATIVRDGRVLAVRSLTLRPGEGDGPRSNEPSLDAAVA</sequence>
<reference evidence="2 3" key="1">
    <citation type="submission" date="2019-08" db="EMBL/GenBank/DDBJ databases">
        <title>Draft genome sequence of Lysobacter sp. UKS-15.</title>
        <authorList>
            <person name="Im W.-T."/>
        </authorList>
    </citation>
    <scope>NUCLEOTIDE SEQUENCE [LARGE SCALE GENOMIC DNA]</scope>
    <source>
        <strain evidence="2 3">UKS-15</strain>
    </source>
</reference>
<evidence type="ECO:0000313" key="2">
    <source>
        <dbReference type="EMBL" id="TZF89854.1"/>
    </source>
</evidence>
<dbReference type="OrthoDB" id="6025035at2"/>
<keyword evidence="3" id="KW-1185">Reference proteome</keyword>
<name>A0A5D8ZB01_9GAMM</name>
<gene>
    <name evidence="2" type="ORF">FW784_07575</name>
</gene>
<feature type="region of interest" description="Disordered" evidence="1">
    <location>
        <begin position="76"/>
        <end position="95"/>
    </location>
</feature>
<dbReference type="AlphaFoldDB" id="A0A5D8ZB01"/>
<dbReference type="EMBL" id="VTRV01000066">
    <property type="protein sequence ID" value="TZF89854.1"/>
    <property type="molecule type" value="Genomic_DNA"/>
</dbReference>
<evidence type="ECO:0000256" key="1">
    <source>
        <dbReference type="SAM" id="MobiDB-lite"/>
    </source>
</evidence>
<evidence type="ECO:0000313" key="3">
    <source>
        <dbReference type="Proteomes" id="UP000323164"/>
    </source>
</evidence>
<dbReference type="RefSeq" id="WP_149352748.1">
    <property type="nucleotide sequence ID" value="NZ_VTRV01000066.1"/>
</dbReference>
<proteinExistence type="predicted"/>
<protein>
    <submittedName>
        <fullName evidence="2">Uncharacterized protein</fullName>
    </submittedName>
</protein>
<dbReference type="Proteomes" id="UP000323164">
    <property type="component" value="Unassembled WGS sequence"/>
</dbReference>
<accession>A0A5D8ZB01</accession>
<organism evidence="2 3">
    <name type="scientific">Cognatilysobacter lacus</name>
    <dbReference type="NCBI Taxonomy" id="1643323"/>
    <lineage>
        <taxon>Bacteria</taxon>
        <taxon>Pseudomonadati</taxon>
        <taxon>Pseudomonadota</taxon>
        <taxon>Gammaproteobacteria</taxon>
        <taxon>Lysobacterales</taxon>
        <taxon>Lysobacteraceae</taxon>
        <taxon>Cognatilysobacter</taxon>
    </lineage>
</organism>
<comment type="caution">
    <text evidence="2">The sequence shown here is derived from an EMBL/GenBank/DDBJ whole genome shotgun (WGS) entry which is preliminary data.</text>
</comment>